<dbReference type="VEuPathDB" id="VectorBase:RPRC004220"/>
<organism evidence="1 2">
    <name type="scientific">Rhodnius prolixus</name>
    <name type="common">Triatomid bug</name>
    <dbReference type="NCBI Taxonomy" id="13249"/>
    <lineage>
        <taxon>Eukaryota</taxon>
        <taxon>Metazoa</taxon>
        <taxon>Ecdysozoa</taxon>
        <taxon>Arthropoda</taxon>
        <taxon>Hexapoda</taxon>
        <taxon>Insecta</taxon>
        <taxon>Pterygota</taxon>
        <taxon>Neoptera</taxon>
        <taxon>Paraneoptera</taxon>
        <taxon>Hemiptera</taxon>
        <taxon>Heteroptera</taxon>
        <taxon>Panheteroptera</taxon>
        <taxon>Cimicomorpha</taxon>
        <taxon>Reduviidae</taxon>
        <taxon>Triatominae</taxon>
        <taxon>Rhodnius</taxon>
    </lineage>
</organism>
<dbReference type="HOGENOM" id="CLU_1891010_0_0_1"/>
<reference evidence="1" key="1">
    <citation type="submission" date="2015-05" db="UniProtKB">
        <authorList>
            <consortium name="EnsemblMetazoa"/>
        </authorList>
    </citation>
    <scope>IDENTIFICATION</scope>
</reference>
<dbReference type="InParanoid" id="T1HJJ8"/>
<keyword evidence="2" id="KW-1185">Reference proteome</keyword>
<dbReference type="AlphaFoldDB" id="T1HJJ8"/>
<evidence type="ECO:0000313" key="1">
    <source>
        <dbReference type="EnsemblMetazoa" id="RPRC004220-PA"/>
    </source>
</evidence>
<dbReference type="Proteomes" id="UP000015103">
    <property type="component" value="Unassembled WGS sequence"/>
</dbReference>
<dbReference type="EMBL" id="ACPB03028626">
    <property type="status" value="NOT_ANNOTATED_CDS"/>
    <property type="molecule type" value="Genomic_DNA"/>
</dbReference>
<proteinExistence type="predicted"/>
<protein>
    <submittedName>
        <fullName evidence="1">Uncharacterized protein</fullName>
    </submittedName>
</protein>
<name>T1HJJ8_RHOPR</name>
<sequence>MLAGMSLVVETAVRSFLSVSNILRNCSLVMLSFYLEIITSVFLYILSTLFCIIKTSRKSTSVCGTVVQLAEMSLVVETAVRSFLSVSNILRNCSLVMLSFHLEMITSVFLYILSTLFCIIKTSRKSTSVCGTVVQ</sequence>
<accession>T1HJJ8</accession>
<evidence type="ECO:0000313" key="2">
    <source>
        <dbReference type="Proteomes" id="UP000015103"/>
    </source>
</evidence>
<dbReference type="EnsemblMetazoa" id="RPRC004220-RA">
    <property type="protein sequence ID" value="RPRC004220-PA"/>
    <property type="gene ID" value="RPRC004220"/>
</dbReference>